<gene>
    <name evidence="4" type="ORF">IAE60_02180</name>
</gene>
<evidence type="ECO:0000313" key="4">
    <source>
        <dbReference type="EMBL" id="QNN78268.1"/>
    </source>
</evidence>
<sequence length="644" mass="71070">MGWGTRSAGILLGCLLAPLAQAQVDLEPFLKQDVLETLKISPTGEYYALTVPLEDQTILAVQRRSDRQITAKISAGADSIIDDVWWVSDDRVVVSVAKKYGSRDQPYATGELYATNVDGSVRRQIFGRYGLDGNDPLPRAAELVDPMPDDPRKVLISMYALDTSMPNTRLMTLDAYNGKLDTVATAPIRRADFVVDATGEVRFALGAGEDNASKLYHRATSDAPWTLINDENTTQRVEVPRGFAPDGRTAYLQVEQRDGPDAIVALDTVTGERTQVLRDAVVDPYRIIRAPGGRTPVGSFFMHDRLRTVFFDETSETARLYRKLERSFPGHSVLITSGTRDGRLKVVHIWNDTSPGDFYLFNTETNAADLIFSRRSWLDPATLAPSESVALKARDGLPLHGYLTRPRGSRGPLPLVVMPHGGPIGIFDRWEIDDEAQMLARAGYAVLRLNFRGSGNYGRAHMQAGAREWGGAMQDDLTDATRWAIEQKIADPQRICLYGASYGGYAALMGVAKEPALYRCAAGYVGVYDLELMHRQKSRHAKWLGNYMDDWVGDERAALADISPTSLATKIRVPVFLAAGGKDEIAPQAHTERMEKALKAAGVPVEALYVRTEGHGFYAEENRRAYYNRLLGFLSRHLGGAAAK</sequence>
<name>A0A7G9TDU3_PSEMX</name>
<feature type="signal peptide" evidence="2">
    <location>
        <begin position="1"/>
        <end position="22"/>
    </location>
</feature>
<dbReference type="Pfam" id="PF00326">
    <property type="entry name" value="Peptidase_S9"/>
    <property type="match status" value="1"/>
</dbReference>
<dbReference type="GeneID" id="81469755"/>
<feature type="domain" description="Peptidase S9 prolyl oligopeptidase catalytic" evidence="3">
    <location>
        <begin position="430"/>
        <end position="640"/>
    </location>
</feature>
<evidence type="ECO:0000256" key="1">
    <source>
        <dbReference type="ARBA" id="ARBA00022801"/>
    </source>
</evidence>
<organism evidence="4 5">
    <name type="scientific">Pseudoxanthomonas mexicana</name>
    <dbReference type="NCBI Taxonomy" id="128785"/>
    <lineage>
        <taxon>Bacteria</taxon>
        <taxon>Pseudomonadati</taxon>
        <taxon>Pseudomonadota</taxon>
        <taxon>Gammaproteobacteria</taxon>
        <taxon>Lysobacterales</taxon>
        <taxon>Lysobacteraceae</taxon>
        <taxon>Pseudoxanthomonas</taxon>
    </lineage>
</organism>
<evidence type="ECO:0000256" key="2">
    <source>
        <dbReference type="SAM" id="SignalP"/>
    </source>
</evidence>
<dbReference type="SUPFAM" id="SSF82171">
    <property type="entry name" value="DPP6 N-terminal domain-like"/>
    <property type="match status" value="1"/>
</dbReference>
<evidence type="ECO:0000313" key="5">
    <source>
        <dbReference type="Proteomes" id="UP000515838"/>
    </source>
</evidence>
<proteinExistence type="predicted"/>
<accession>A0A7G9TDU3</accession>
<protein>
    <submittedName>
        <fullName evidence="4">S9 family peptidase</fullName>
    </submittedName>
</protein>
<keyword evidence="2" id="KW-0732">Signal</keyword>
<reference evidence="4 5" key="1">
    <citation type="submission" date="2020-08" db="EMBL/GenBank/DDBJ databases">
        <title>Streptomycin Non-resistant strain, P. mexicana.</title>
        <authorList>
            <person name="Ganesh-Kumar S."/>
            <person name="Zhe T."/>
            <person name="Yu Z."/>
            <person name="Min Y."/>
        </authorList>
    </citation>
    <scope>NUCLEOTIDE SEQUENCE [LARGE SCALE GENOMIC DNA]</scope>
    <source>
        <strain evidence="4 5">GTZY2</strain>
    </source>
</reference>
<dbReference type="GO" id="GO:0004252">
    <property type="term" value="F:serine-type endopeptidase activity"/>
    <property type="evidence" value="ECO:0007669"/>
    <property type="project" value="TreeGrafter"/>
</dbReference>
<keyword evidence="1" id="KW-0378">Hydrolase</keyword>
<dbReference type="AlphaFoldDB" id="A0A7G9TDU3"/>
<dbReference type="Gene3D" id="3.40.50.1820">
    <property type="entry name" value="alpha/beta hydrolase"/>
    <property type="match status" value="1"/>
</dbReference>
<dbReference type="InterPro" id="IPR001375">
    <property type="entry name" value="Peptidase_S9_cat"/>
</dbReference>
<dbReference type="GO" id="GO:0006508">
    <property type="term" value="P:proteolysis"/>
    <property type="evidence" value="ECO:0007669"/>
    <property type="project" value="InterPro"/>
</dbReference>
<dbReference type="InterPro" id="IPR029058">
    <property type="entry name" value="AB_hydrolase_fold"/>
</dbReference>
<dbReference type="PANTHER" id="PTHR42776">
    <property type="entry name" value="SERINE PEPTIDASE S9 FAMILY MEMBER"/>
    <property type="match status" value="1"/>
</dbReference>
<dbReference type="RefSeq" id="WP_187573691.1">
    <property type="nucleotide sequence ID" value="NZ_CP060731.1"/>
</dbReference>
<dbReference type="PANTHER" id="PTHR42776:SF27">
    <property type="entry name" value="DIPEPTIDYL PEPTIDASE FAMILY MEMBER 6"/>
    <property type="match status" value="1"/>
</dbReference>
<feature type="chain" id="PRO_5028828437" evidence="2">
    <location>
        <begin position="23"/>
        <end position="644"/>
    </location>
</feature>
<dbReference type="SUPFAM" id="SSF53474">
    <property type="entry name" value="alpha/beta-Hydrolases"/>
    <property type="match status" value="1"/>
</dbReference>
<dbReference type="EMBL" id="CP060731">
    <property type="protein sequence ID" value="QNN78268.1"/>
    <property type="molecule type" value="Genomic_DNA"/>
</dbReference>
<evidence type="ECO:0000259" key="3">
    <source>
        <dbReference type="Pfam" id="PF00326"/>
    </source>
</evidence>
<dbReference type="Proteomes" id="UP000515838">
    <property type="component" value="Chromosome"/>
</dbReference>